<evidence type="ECO:0000313" key="3">
    <source>
        <dbReference type="Proteomes" id="UP000592181"/>
    </source>
</evidence>
<dbReference type="EMBL" id="JACBZX010000001">
    <property type="protein sequence ID" value="NYG36801.1"/>
    <property type="molecule type" value="Genomic_DNA"/>
</dbReference>
<evidence type="ECO:0000313" key="2">
    <source>
        <dbReference type="EMBL" id="NYG36801.1"/>
    </source>
</evidence>
<keyword evidence="1" id="KW-1133">Transmembrane helix</keyword>
<organism evidence="2 3">
    <name type="scientific">Janibacter alkaliphilus</name>
    <dbReference type="NCBI Taxonomy" id="1069963"/>
    <lineage>
        <taxon>Bacteria</taxon>
        <taxon>Bacillati</taxon>
        <taxon>Actinomycetota</taxon>
        <taxon>Actinomycetes</taxon>
        <taxon>Micrococcales</taxon>
        <taxon>Intrasporangiaceae</taxon>
        <taxon>Janibacter</taxon>
    </lineage>
</organism>
<name>A0A852XEB2_9MICO</name>
<feature type="transmembrane region" description="Helical" evidence="1">
    <location>
        <begin position="49"/>
        <end position="69"/>
    </location>
</feature>
<reference evidence="2 3" key="1">
    <citation type="submission" date="2020-07" db="EMBL/GenBank/DDBJ databases">
        <title>Sequencing the genomes of 1000 actinobacteria strains.</title>
        <authorList>
            <person name="Klenk H.-P."/>
        </authorList>
    </citation>
    <scope>NUCLEOTIDE SEQUENCE [LARGE SCALE GENOMIC DNA]</scope>
    <source>
        <strain evidence="2 3">DSM 24723</strain>
    </source>
</reference>
<keyword evidence="3" id="KW-1185">Reference proteome</keyword>
<dbReference type="Proteomes" id="UP000592181">
    <property type="component" value="Unassembled WGS sequence"/>
</dbReference>
<sequence length="507" mass="53221">MSPGRLSGGLLVAAIGLLLLVGVSGESVALPPLGDPGWAPPALPWTLAPWLVVVLQASAYLLGGASLVVHLRRPTPLRLRWWHLAGLAALVLLTAPFGTADHTNYAGYGRILAQGGNPWVVAPEDFRGGEDPVTWLVQPPWRDTPSVYGPVGTWLMGLAGLLGGESMRQVVWVWQAFVVAAWLGVRALLVRLGSPRPVVDRWWTTNVLVLGAGVLGAHLDTLALAAMVAALAAGLARRPLLAGLLTGVAASTKITAGVVGLALVVGWVMEGARPLPERLRRAARPTLLLAAGTLAVLVPLHLLAGREAVSQVVGSGGGVSYATPWRAVYTVLDLGLPELAARNLTIWVSAAACLALALALWPVTAALERWPAVRALLVLTTAYSLVAAYVLPWYELMQWASLTLALGLLVAAARGEAAPLAHHRGLRLLLLALLLRGTVLALAYVPGRVRLPADVETVTLGFRFVASPLATVAVWGVVIVLWRRTRSSRRPTAPAGPSSRSATTPGG</sequence>
<dbReference type="RefSeq" id="WP_179462251.1">
    <property type="nucleotide sequence ID" value="NZ_JACBZX010000001.1"/>
</dbReference>
<dbReference type="AlphaFoldDB" id="A0A852XEB2"/>
<feature type="transmembrane region" description="Helical" evidence="1">
    <location>
        <begin position="209"/>
        <end position="233"/>
    </location>
</feature>
<feature type="transmembrane region" description="Helical" evidence="1">
    <location>
        <begin position="344"/>
        <end position="361"/>
    </location>
</feature>
<keyword evidence="1" id="KW-0812">Transmembrane</keyword>
<feature type="transmembrane region" description="Helical" evidence="1">
    <location>
        <begin position="287"/>
        <end position="305"/>
    </location>
</feature>
<feature type="transmembrane region" description="Helical" evidence="1">
    <location>
        <begin position="464"/>
        <end position="482"/>
    </location>
</feature>
<comment type="caution">
    <text evidence="2">The sequence shown here is derived from an EMBL/GenBank/DDBJ whole genome shotgun (WGS) entry which is preliminary data.</text>
</comment>
<feature type="transmembrane region" description="Helical" evidence="1">
    <location>
        <begin position="425"/>
        <end position="444"/>
    </location>
</feature>
<feature type="transmembrane region" description="Helical" evidence="1">
    <location>
        <begin position="373"/>
        <end position="390"/>
    </location>
</feature>
<feature type="transmembrane region" description="Helical" evidence="1">
    <location>
        <begin position="240"/>
        <end position="267"/>
    </location>
</feature>
<keyword evidence="1" id="KW-0472">Membrane</keyword>
<accession>A0A852XEB2</accession>
<proteinExistence type="predicted"/>
<protein>
    <recommendedName>
        <fullName evidence="4">DUF2029 domain-containing protein</fullName>
    </recommendedName>
</protein>
<evidence type="ECO:0000256" key="1">
    <source>
        <dbReference type="SAM" id="Phobius"/>
    </source>
</evidence>
<evidence type="ECO:0008006" key="4">
    <source>
        <dbReference type="Google" id="ProtNLM"/>
    </source>
</evidence>
<dbReference type="Pfam" id="PF26314">
    <property type="entry name" value="MptA_B_family"/>
    <property type="match status" value="1"/>
</dbReference>
<feature type="transmembrane region" description="Helical" evidence="1">
    <location>
        <begin position="396"/>
        <end position="413"/>
    </location>
</feature>
<gene>
    <name evidence="2" type="ORF">BJY28_001270</name>
</gene>
<feature type="transmembrane region" description="Helical" evidence="1">
    <location>
        <begin position="171"/>
        <end position="189"/>
    </location>
</feature>
<feature type="transmembrane region" description="Helical" evidence="1">
    <location>
        <begin position="81"/>
        <end position="100"/>
    </location>
</feature>